<comment type="caution">
    <text evidence="4">The sequence shown here is derived from an EMBL/GenBank/DDBJ whole genome shotgun (WGS) entry which is preliminary data.</text>
</comment>
<organism evidence="4 5">
    <name type="scientific">Vanrija albida</name>
    <dbReference type="NCBI Taxonomy" id="181172"/>
    <lineage>
        <taxon>Eukaryota</taxon>
        <taxon>Fungi</taxon>
        <taxon>Dikarya</taxon>
        <taxon>Basidiomycota</taxon>
        <taxon>Agaricomycotina</taxon>
        <taxon>Tremellomycetes</taxon>
        <taxon>Trichosporonales</taxon>
        <taxon>Trichosporonaceae</taxon>
        <taxon>Vanrija</taxon>
    </lineage>
</organism>
<feature type="chain" id="PRO_5047210616" description="RlpA-like protein double-psi beta-barrel domain-containing protein" evidence="3">
    <location>
        <begin position="21"/>
        <end position="258"/>
    </location>
</feature>
<dbReference type="RefSeq" id="XP_069206339.1">
    <property type="nucleotide sequence ID" value="XM_069356498.1"/>
</dbReference>
<keyword evidence="5" id="KW-1185">Reference proteome</keyword>
<gene>
    <name evidence="4" type="ORF">Q8F55_008094</name>
</gene>
<dbReference type="InterPro" id="IPR036908">
    <property type="entry name" value="RlpA-like_sf"/>
</dbReference>
<evidence type="ECO:0000313" key="4">
    <source>
        <dbReference type="EMBL" id="KAL1406395.1"/>
    </source>
</evidence>
<protein>
    <recommendedName>
        <fullName evidence="6">RlpA-like protein double-psi beta-barrel domain-containing protein</fullName>
    </recommendedName>
</protein>
<dbReference type="GeneID" id="95989137"/>
<dbReference type="PANTHER" id="PTHR31836:SF28">
    <property type="entry name" value="SRCR DOMAIN-CONTAINING PROTEIN-RELATED"/>
    <property type="match status" value="1"/>
</dbReference>
<evidence type="ECO:0000256" key="3">
    <source>
        <dbReference type="SAM" id="SignalP"/>
    </source>
</evidence>
<evidence type="ECO:0008006" key="6">
    <source>
        <dbReference type="Google" id="ProtNLM"/>
    </source>
</evidence>
<dbReference type="EMBL" id="JBBXJM010000006">
    <property type="protein sequence ID" value="KAL1406395.1"/>
    <property type="molecule type" value="Genomic_DNA"/>
</dbReference>
<feature type="signal peptide" evidence="3">
    <location>
        <begin position="1"/>
        <end position="20"/>
    </location>
</feature>
<name>A0ABR3PV90_9TREE</name>
<dbReference type="SUPFAM" id="SSF50685">
    <property type="entry name" value="Barwin-like endoglucanases"/>
    <property type="match status" value="1"/>
</dbReference>
<feature type="region of interest" description="Disordered" evidence="2">
    <location>
        <begin position="111"/>
        <end position="149"/>
    </location>
</feature>
<dbReference type="PANTHER" id="PTHR31836">
    <property type="match status" value="1"/>
</dbReference>
<evidence type="ECO:0000313" key="5">
    <source>
        <dbReference type="Proteomes" id="UP001565368"/>
    </source>
</evidence>
<evidence type="ECO:0000256" key="1">
    <source>
        <dbReference type="ARBA" id="ARBA00022729"/>
    </source>
</evidence>
<dbReference type="Gene3D" id="2.40.40.10">
    <property type="entry name" value="RlpA-like domain"/>
    <property type="match status" value="1"/>
</dbReference>
<dbReference type="Proteomes" id="UP001565368">
    <property type="component" value="Unassembled WGS sequence"/>
</dbReference>
<accession>A0ABR3PV90</accession>
<reference evidence="4 5" key="1">
    <citation type="submission" date="2023-08" db="EMBL/GenBank/DDBJ databases">
        <title>Annotated Genome Sequence of Vanrija albida AlHP1.</title>
        <authorList>
            <person name="Herzog R."/>
        </authorList>
    </citation>
    <scope>NUCLEOTIDE SEQUENCE [LARGE SCALE GENOMIC DNA]</scope>
    <source>
        <strain evidence="4 5">AlHP1</strain>
    </source>
</reference>
<evidence type="ECO:0000256" key="2">
    <source>
        <dbReference type="SAM" id="MobiDB-lite"/>
    </source>
</evidence>
<sequence length="258" mass="26912">MKSTAPLVASLLALAALVPAAPVHNTGAVKRWWGEAFGHVHKGHHHQQADAEVNYDDDETPDAVTEFTGYAIDPTDAVTDYVDLTDAFTDFTTASADPAPSLDAGALVVAAEASPSSEPRPNHAKPSPSPQPANNSASDSGHPSPVGETYEGIATWYDIGDASDNGGHSAGTVACSSQLYSTSDNIVAVNIPQYEGSCGRTVFLIDTETGNTATATAVDQCASCPTFGDLDLVTGLFNQLHNGNLNAGVFKLKWYFTS</sequence>
<dbReference type="CDD" id="cd22191">
    <property type="entry name" value="DPBB_RlpA_EXP_N-like"/>
    <property type="match status" value="1"/>
</dbReference>
<dbReference type="InterPro" id="IPR051477">
    <property type="entry name" value="Expansin_CellWall"/>
</dbReference>
<keyword evidence="1 3" id="KW-0732">Signal</keyword>
<proteinExistence type="predicted"/>